<dbReference type="InterPro" id="IPR029063">
    <property type="entry name" value="SAM-dependent_MTases_sf"/>
</dbReference>
<dbReference type="Pfam" id="PF13489">
    <property type="entry name" value="Methyltransf_23"/>
    <property type="match status" value="1"/>
</dbReference>
<dbReference type="Gene3D" id="3.40.50.150">
    <property type="entry name" value="Vaccinia Virus protein VP39"/>
    <property type="match status" value="1"/>
</dbReference>
<sequence>MDSKNQKLYFDKQNNRYKIGLLKHPPKRQLLEYQQMKTELKLPIGSKLMDFGSGNGRVALYFLGRGYHVHAVDVSKTSLLELTKIYKQIKTSSWGVLTTSTTLPTAPLFDGIVGADILHHVDIHTILPQLKKTVKKNGVLVFSEPNGWNPLWYIYIFLKRLPWSIEKNIIYTNPLQITCAFQRSGYTDIHIKNIYFFTRMVIHGINKE</sequence>
<reference evidence="1 2" key="1">
    <citation type="journal article" date="2015" name="Nature">
        <title>rRNA introns, odd ribosomes, and small enigmatic genomes across a large radiation of phyla.</title>
        <authorList>
            <person name="Brown C.T."/>
            <person name="Hug L.A."/>
            <person name="Thomas B.C."/>
            <person name="Sharon I."/>
            <person name="Castelle C.J."/>
            <person name="Singh A."/>
            <person name="Wilkins M.J."/>
            <person name="Williams K.H."/>
            <person name="Banfield J.F."/>
        </authorList>
    </citation>
    <scope>NUCLEOTIDE SEQUENCE [LARGE SCALE GENOMIC DNA]</scope>
</reference>
<evidence type="ECO:0000313" key="1">
    <source>
        <dbReference type="EMBL" id="KKS19715.1"/>
    </source>
</evidence>
<dbReference type="GO" id="GO:0032259">
    <property type="term" value="P:methylation"/>
    <property type="evidence" value="ECO:0007669"/>
    <property type="project" value="UniProtKB-KW"/>
</dbReference>
<proteinExistence type="predicted"/>
<accession>A0A0G0X413</accession>
<keyword evidence="1" id="KW-0489">Methyltransferase</keyword>
<dbReference type="SUPFAM" id="SSF53335">
    <property type="entry name" value="S-adenosyl-L-methionine-dependent methyltransferases"/>
    <property type="match status" value="1"/>
</dbReference>
<name>A0A0G0X413_9BACT</name>
<keyword evidence="1" id="KW-0808">Transferase</keyword>
<gene>
    <name evidence="1" type="ORF">UU78_C0076G0006</name>
</gene>
<dbReference type="AlphaFoldDB" id="A0A0G0X413"/>
<comment type="caution">
    <text evidence="1">The sequence shown here is derived from an EMBL/GenBank/DDBJ whole genome shotgun (WGS) entry which is preliminary data.</text>
</comment>
<organism evidence="1 2">
    <name type="scientific">Candidatus Roizmanbacteria bacterium GW2011_GWC2_41_7</name>
    <dbReference type="NCBI Taxonomy" id="1618487"/>
    <lineage>
        <taxon>Bacteria</taxon>
        <taxon>Candidatus Roizmaniibacteriota</taxon>
    </lineage>
</organism>
<dbReference type="Proteomes" id="UP000034371">
    <property type="component" value="Unassembled WGS sequence"/>
</dbReference>
<dbReference type="CDD" id="cd02440">
    <property type="entry name" value="AdoMet_MTases"/>
    <property type="match status" value="1"/>
</dbReference>
<dbReference type="GO" id="GO:0008168">
    <property type="term" value="F:methyltransferase activity"/>
    <property type="evidence" value="ECO:0007669"/>
    <property type="project" value="UniProtKB-KW"/>
</dbReference>
<dbReference type="EMBL" id="LCBY01000076">
    <property type="protein sequence ID" value="KKS19715.1"/>
    <property type="molecule type" value="Genomic_DNA"/>
</dbReference>
<protein>
    <submittedName>
        <fullName evidence="1">Methyltransferase type 11</fullName>
    </submittedName>
</protein>
<evidence type="ECO:0000313" key="2">
    <source>
        <dbReference type="Proteomes" id="UP000034371"/>
    </source>
</evidence>